<evidence type="ECO:0000256" key="1">
    <source>
        <dbReference type="ARBA" id="ARBA00023157"/>
    </source>
</evidence>
<evidence type="ECO:0000313" key="3">
    <source>
        <dbReference type="WBParaSite" id="HPBE_0000813301-mRNA-1"/>
    </source>
</evidence>
<dbReference type="AlphaFoldDB" id="A0A8L8JYQ9"/>
<evidence type="ECO:0000313" key="2">
    <source>
        <dbReference type="Proteomes" id="UP000050761"/>
    </source>
</evidence>
<accession>A0A8L8JYQ9</accession>
<dbReference type="Proteomes" id="UP000050761">
    <property type="component" value="Unassembled WGS sequence"/>
</dbReference>
<name>A0A8L8JYQ9_HELPZ</name>
<proteinExistence type="predicted"/>
<dbReference type="WBParaSite" id="HPBE_0000813301-mRNA-1">
    <property type="protein sequence ID" value="HPBE_0000813301-mRNA-1"/>
    <property type="gene ID" value="HPBE_0000813301"/>
</dbReference>
<keyword evidence="2" id="KW-1185">Reference proteome</keyword>
<organism evidence="2 3">
    <name type="scientific">Heligmosomoides polygyrus</name>
    <name type="common">Parasitic roundworm</name>
    <dbReference type="NCBI Taxonomy" id="6339"/>
    <lineage>
        <taxon>Eukaryota</taxon>
        <taxon>Metazoa</taxon>
        <taxon>Ecdysozoa</taxon>
        <taxon>Nematoda</taxon>
        <taxon>Chromadorea</taxon>
        <taxon>Rhabditida</taxon>
        <taxon>Rhabditina</taxon>
        <taxon>Rhabditomorpha</taxon>
        <taxon>Strongyloidea</taxon>
        <taxon>Heligmosomidae</taxon>
        <taxon>Heligmosomoides</taxon>
    </lineage>
</organism>
<reference evidence="3" key="1">
    <citation type="submission" date="2019-09" db="UniProtKB">
        <authorList>
            <consortium name="WormBaseParasite"/>
        </authorList>
    </citation>
    <scope>IDENTIFICATION</scope>
</reference>
<dbReference type="Gene3D" id="2.10.70.10">
    <property type="entry name" value="Complement Module, domain 1"/>
    <property type="match status" value="1"/>
</dbReference>
<keyword evidence="1" id="KW-1015">Disulfide bond</keyword>
<dbReference type="SUPFAM" id="SSF57535">
    <property type="entry name" value="Complement control module/SCR domain"/>
    <property type="match status" value="1"/>
</dbReference>
<protein>
    <submittedName>
        <fullName evidence="3">Sushi domain-containing protein</fullName>
    </submittedName>
</protein>
<sequence length="297" mass="32937">LDIIGQVYCFTGAPHTITCLLREQFINWYIKYKRSENYPAFRELVVMYRLFLALGFLTFINAAGQRCRFTDVERDKGYTGMLLKGRLRKTAGNGRTVELICGRGNHNYTCESGVLKESSPRQARCGCKGILEMLFDMPKEERPSPMYDSVTYDPTPNTPTTVGKDGIWNGVDYRNGSTVKPYCDTGPVINGSSKAVCVSGKWVPTLGVCPKMCSIGSLKENGKFVDVTATTKGDELNPPPREQTLIPIVRKVDKDKVQHGVKVVALCKAEDSTTAAEGVQEFECDNGKWKPEPVPCP</sequence>
<dbReference type="InterPro" id="IPR035976">
    <property type="entry name" value="Sushi/SCR/CCP_sf"/>
</dbReference>